<protein>
    <submittedName>
        <fullName evidence="4">Inositol monophosphatase family protein</fullName>
    </submittedName>
</protein>
<evidence type="ECO:0000313" key="4">
    <source>
        <dbReference type="EMBL" id="MFD1799534.1"/>
    </source>
</evidence>
<dbReference type="CDD" id="cd01637">
    <property type="entry name" value="IMPase_like"/>
    <property type="match status" value="1"/>
</dbReference>
<name>A0ABW4NM64_9LACT</name>
<evidence type="ECO:0000256" key="1">
    <source>
        <dbReference type="ARBA" id="ARBA00022723"/>
    </source>
</evidence>
<keyword evidence="1" id="KW-0479">Metal-binding</keyword>
<accession>A0ABW4NM64</accession>
<keyword evidence="5" id="KW-1185">Reference proteome</keyword>
<dbReference type="RefSeq" id="WP_058918282.1">
    <property type="nucleotide sequence ID" value="NZ_JBHSQC010000025.1"/>
</dbReference>
<reference evidence="5" key="1">
    <citation type="journal article" date="2019" name="Int. J. Syst. Evol. Microbiol.">
        <title>The Global Catalogue of Microorganisms (GCM) 10K type strain sequencing project: providing services to taxonomists for standard genome sequencing and annotation.</title>
        <authorList>
            <consortium name="The Broad Institute Genomics Platform"/>
            <consortium name="The Broad Institute Genome Sequencing Center for Infectious Disease"/>
            <person name="Wu L."/>
            <person name="Ma J."/>
        </authorList>
    </citation>
    <scope>NUCLEOTIDE SEQUENCE [LARGE SCALE GENOMIC DNA]</scope>
    <source>
        <strain evidence="5">KCTC 42143</strain>
    </source>
</reference>
<dbReference type="InterPro" id="IPR000760">
    <property type="entry name" value="Inositol_monophosphatase-like"/>
</dbReference>
<dbReference type="SUPFAM" id="SSF56655">
    <property type="entry name" value="Carbohydrate phosphatase"/>
    <property type="match status" value="1"/>
</dbReference>
<keyword evidence="2" id="KW-0378">Hydrolase</keyword>
<dbReference type="InterPro" id="IPR020583">
    <property type="entry name" value="Inositol_monoP_metal-BS"/>
</dbReference>
<evidence type="ECO:0000313" key="5">
    <source>
        <dbReference type="Proteomes" id="UP001597285"/>
    </source>
</evidence>
<dbReference type="PANTHER" id="PTHR20854:SF4">
    <property type="entry name" value="INOSITOL-1-MONOPHOSPHATASE-RELATED"/>
    <property type="match status" value="1"/>
</dbReference>
<dbReference type="PRINTS" id="PR00377">
    <property type="entry name" value="IMPHPHTASES"/>
</dbReference>
<keyword evidence="3" id="KW-0460">Magnesium</keyword>
<comment type="caution">
    <text evidence="4">The sequence shown here is derived from an EMBL/GenBank/DDBJ whole genome shotgun (WGS) entry which is preliminary data.</text>
</comment>
<evidence type="ECO:0000256" key="2">
    <source>
        <dbReference type="ARBA" id="ARBA00022801"/>
    </source>
</evidence>
<evidence type="ECO:0000256" key="3">
    <source>
        <dbReference type="ARBA" id="ARBA00022842"/>
    </source>
</evidence>
<dbReference type="Proteomes" id="UP001597285">
    <property type="component" value="Unassembled WGS sequence"/>
</dbReference>
<dbReference type="PROSITE" id="PS00629">
    <property type="entry name" value="IMP_1"/>
    <property type="match status" value="1"/>
</dbReference>
<organism evidence="4 5">
    <name type="scientific">Carnobacterium antarcticum</name>
    <dbReference type="NCBI Taxonomy" id="2126436"/>
    <lineage>
        <taxon>Bacteria</taxon>
        <taxon>Bacillati</taxon>
        <taxon>Bacillota</taxon>
        <taxon>Bacilli</taxon>
        <taxon>Lactobacillales</taxon>
        <taxon>Carnobacteriaceae</taxon>
        <taxon>Carnobacterium</taxon>
    </lineage>
</organism>
<dbReference type="Pfam" id="PF00459">
    <property type="entry name" value="Inositol_P"/>
    <property type="match status" value="1"/>
</dbReference>
<dbReference type="PANTHER" id="PTHR20854">
    <property type="entry name" value="INOSITOL MONOPHOSPHATASE"/>
    <property type="match status" value="1"/>
</dbReference>
<sequence>MEQIEKRDHLIKEWIKEAAAISKNSFNNELIVQEKTNRTDLVTNIDKEIEQFFIQKINRYFPEERVLGEEGSGHQMTDLKGIVWIIDPIDGTLNFVNQQNDFAIMISIYEDGVGQSGYIYDVMRDELYTAYKGQGAYLNDQKLPRVEDKALGQGLVAISYRLMSKENNEAAKKIGKTSSGVRMIGSAGLETVHVATGRLVAYLGASLAPWDIAAGKIIAEEVGLLYTQLDGQPIDLLNKNATIVATPAVHKEVTDIYRNEIK</sequence>
<dbReference type="Gene3D" id="3.40.190.80">
    <property type="match status" value="1"/>
</dbReference>
<dbReference type="EMBL" id="JBHUFF010000013">
    <property type="protein sequence ID" value="MFD1799534.1"/>
    <property type="molecule type" value="Genomic_DNA"/>
</dbReference>
<proteinExistence type="predicted"/>
<gene>
    <name evidence="4" type="ORF">ACFSBK_06675</name>
</gene>
<dbReference type="Gene3D" id="3.30.540.10">
    <property type="entry name" value="Fructose-1,6-Bisphosphatase, subunit A, domain 1"/>
    <property type="match status" value="1"/>
</dbReference>